<dbReference type="KEGG" id="scad:DN051_44085"/>
<accession>A0A2Z4JEH3</accession>
<organism evidence="1 2">
    <name type="scientific">Streptomyces cadmiisoli</name>
    <dbReference type="NCBI Taxonomy" id="2184053"/>
    <lineage>
        <taxon>Bacteria</taxon>
        <taxon>Bacillati</taxon>
        <taxon>Actinomycetota</taxon>
        <taxon>Actinomycetes</taxon>
        <taxon>Kitasatosporales</taxon>
        <taxon>Streptomycetaceae</taxon>
        <taxon>Streptomyces</taxon>
        <taxon>Streptomyces aurantiacus group</taxon>
    </lineage>
</organism>
<sequence length="158" mass="17879">MGDRSVLHPPLRFQFCWLTDGLHERLPDMPRAYPAEFRACAIALARAGKKRKQTAVDLEQGRQADRVRRLLARFLLGQMPQQPERFADQSVDEVRAGCPPVPALEDPGGLHHLAYGRCPCRTSAGEVWACALPRHLPQRCLREGSLQPQPLIDFLRHE</sequence>
<keyword evidence="1" id="KW-0614">Plasmid</keyword>
<gene>
    <name evidence="1" type="ORF">DN051_44085</name>
</gene>
<dbReference type="Proteomes" id="UP000249616">
    <property type="component" value="Plasmid unnamed1"/>
</dbReference>
<dbReference type="EMBL" id="CP030074">
    <property type="protein sequence ID" value="AWW43514.1"/>
    <property type="molecule type" value="Genomic_DNA"/>
</dbReference>
<evidence type="ECO:0000313" key="1">
    <source>
        <dbReference type="EMBL" id="AWW43514.1"/>
    </source>
</evidence>
<reference evidence="2" key="1">
    <citation type="submission" date="2018-06" db="EMBL/GenBank/DDBJ databases">
        <authorList>
            <person name="Li K."/>
        </authorList>
    </citation>
    <scope>NUCLEOTIDE SEQUENCE [LARGE SCALE GENOMIC DNA]</scope>
    <source>
        <strain evidence="2">ZFG47</strain>
        <plasmid evidence="2">unnamed1</plasmid>
    </source>
</reference>
<name>A0A2Z4JEH3_9ACTN</name>
<geneLocation type="plasmid" evidence="1 2">
    <name>unnamed1</name>
</geneLocation>
<dbReference type="AlphaFoldDB" id="A0A2Z4JEH3"/>
<evidence type="ECO:0000313" key="2">
    <source>
        <dbReference type="Proteomes" id="UP000249616"/>
    </source>
</evidence>
<protein>
    <submittedName>
        <fullName evidence="1">Uncharacterized protein</fullName>
    </submittedName>
</protein>
<keyword evidence="2" id="KW-1185">Reference proteome</keyword>
<proteinExistence type="predicted"/>